<evidence type="ECO:0000313" key="2">
    <source>
        <dbReference type="EMBL" id="GAA0588802.1"/>
    </source>
</evidence>
<organism evidence="3 4">
    <name type="scientific">Actinomadura livida</name>
    <dbReference type="NCBI Taxonomy" id="79909"/>
    <lineage>
        <taxon>Bacteria</taxon>
        <taxon>Bacillati</taxon>
        <taxon>Actinomycetota</taxon>
        <taxon>Actinomycetes</taxon>
        <taxon>Streptosporangiales</taxon>
        <taxon>Thermomonosporaceae</taxon>
        <taxon>Actinomadura</taxon>
    </lineage>
</organism>
<dbReference type="GO" id="GO:0016787">
    <property type="term" value="F:hydrolase activity"/>
    <property type="evidence" value="ECO:0007669"/>
    <property type="project" value="UniProtKB-KW"/>
</dbReference>
<accession>A0A7W7I8B0</accession>
<evidence type="ECO:0000313" key="3">
    <source>
        <dbReference type="EMBL" id="MBB4772288.1"/>
    </source>
</evidence>
<keyword evidence="5" id="KW-1185">Reference proteome</keyword>
<reference evidence="2 5" key="1">
    <citation type="journal article" date="2019" name="Int. J. Syst. Evol. Microbiol.">
        <title>The Global Catalogue of Microorganisms (GCM) 10K type strain sequencing project: providing services to taxonomists for standard genome sequencing and annotation.</title>
        <authorList>
            <consortium name="The Broad Institute Genomics Platform"/>
            <consortium name="The Broad Institute Genome Sequencing Center for Infectious Disease"/>
            <person name="Wu L."/>
            <person name="Ma J."/>
        </authorList>
    </citation>
    <scope>NUCLEOTIDE SEQUENCE [LARGE SCALE GENOMIC DNA]</scope>
    <source>
        <strain evidence="2 5">JCM 10667</strain>
    </source>
</reference>
<dbReference type="Proteomes" id="UP001501427">
    <property type="component" value="Unassembled WGS sequence"/>
</dbReference>
<dbReference type="RefSeq" id="WP_184879614.1">
    <property type="nucleotide sequence ID" value="NZ_BAAAHD010000067.1"/>
</dbReference>
<name>A0A7W7I8B0_9ACTN</name>
<dbReference type="Proteomes" id="UP000549343">
    <property type="component" value="Unassembled WGS sequence"/>
</dbReference>
<dbReference type="PANTHER" id="PTHR37017">
    <property type="entry name" value="AB HYDROLASE-1 DOMAIN-CONTAINING PROTEIN-RELATED"/>
    <property type="match status" value="1"/>
</dbReference>
<evidence type="ECO:0000259" key="1">
    <source>
        <dbReference type="Pfam" id="PF12697"/>
    </source>
</evidence>
<reference evidence="2" key="3">
    <citation type="submission" date="2023-12" db="EMBL/GenBank/DDBJ databases">
        <authorList>
            <person name="Sun Q."/>
            <person name="Inoue M."/>
        </authorList>
    </citation>
    <scope>NUCLEOTIDE SEQUENCE</scope>
    <source>
        <strain evidence="2">JCM 10667</strain>
    </source>
</reference>
<feature type="domain" description="AB hydrolase-1" evidence="1">
    <location>
        <begin position="9"/>
        <end position="230"/>
    </location>
</feature>
<keyword evidence="2" id="KW-0378">Hydrolase</keyword>
<sequence>MSTNDQPVVVLVHGAFAESASWNGVIRRLAGRGLRSVAAANPLRDLEGDAAYVRDVIAGIGGPVVLVGHSYGGLVISRAAAGSPAVRSLVYVAGFAPEPGEDAFQLSGKFEGSTLGGTLVTYPVSSGGNEFRIDDDKYHQQFCADLPAEEAALMAATQRPVTERALTGEVAADGAAWRDLPSWFVFGELDRNIPAELHRFMAERASSRGTREIAGASHAVAASQPDAVAACVLEAAGQADEAARRTGGAS</sequence>
<evidence type="ECO:0000313" key="4">
    <source>
        <dbReference type="Proteomes" id="UP000549343"/>
    </source>
</evidence>
<evidence type="ECO:0000313" key="5">
    <source>
        <dbReference type="Proteomes" id="UP001501427"/>
    </source>
</evidence>
<dbReference type="InterPro" id="IPR000073">
    <property type="entry name" value="AB_hydrolase_1"/>
</dbReference>
<protein>
    <submittedName>
        <fullName evidence="2">Alpha/beta hydrolase</fullName>
    </submittedName>
    <submittedName>
        <fullName evidence="3">Pimeloyl-ACP methyl ester carboxylesterase</fullName>
    </submittedName>
</protein>
<dbReference type="InterPro" id="IPR029058">
    <property type="entry name" value="AB_hydrolase_fold"/>
</dbReference>
<dbReference type="AlphaFoldDB" id="A0A7W7I8B0"/>
<dbReference type="Gene3D" id="3.40.50.1820">
    <property type="entry name" value="alpha/beta hydrolase"/>
    <property type="match status" value="1"/>
</dbReference>
<gene>
    <name evidence="3" type="ORF">F4557_000706</name>
    <name evidence="2" type="ORF">GCM10009546_58990</name>
</gene>
<dbReference type="EMBL" id="JACHMV010000001">
    <property type="protein sequence ID" value="MBB4772288.1"/>
    <property type="molecule type" value="Genomic_DNA"/>
</dbReference>
<dbReference type="Pfam" id="PF12697">
    <property type="entry name" value="Abhydrolase_6"/>
    <property type="match status" value="1"/>
</dbReference>
<dbReference type="SUPFAM" id="SSF53474">
    <property type="entry name" value="alpha/beta-Hydrolases"/>
    <property type="match status" value="1"/>
</dbReference>
<proteinExistence type="predicted"/>
<reference evidence="3 4" key="2">
    <citation type="submission" date="2020-08" db="EMBL/GenBank/DDBJ databases">
        <title>Sequencing the genomes of 1000 actinobacteria strains.</title>
        <authorList>
            <person name="Klenk H.-P."/>
        </authorList>
    </citation>
    <scope>NUCLEOTIDE SEQUENCE [LARGE SCALE GENOMIC DNA]</scope>
    <source>
        <strain evidence="3 4">DSM 44772</strain>
    </source>
</reference>
<comment type="caution">
    <text evidence="3">The sequence shown here is derived from an EMBL/GenBank/DDBJ whole genome shotgun (WGS) entry which is preliminary data.</text>
</comment>
<dbReference type="PANTHER" id="PTHR37017:SF11">
    <property type="entry name" value="ESTERASE_LIPASE_THIOESTERASE DOMAIN-CONTAINING PROTEIN"/>
    <property type="match status" value="1"/>
</dbReference>
<dbReference type="EMBL" id="BAAAHD010000067">
    <property type="protein sequence ID" value="GAA0588802.1"/>
    <property type="molecule type" value="Genomic_DNA"/>
</dbReference>
<dbReference type="InterPro" id="IPR052897">
    <property type="entry name" value="Sec-Metab_Biosynth_Hydrolase"/>
</dbReference>